<keyword evidence="3" id="KW-1185">Reference proteome</keyword>
<dbReference type="STRING" id="642780.SAMN04488570_0952"/>
<dbReference type="Gene3D" id="3.40.50.150">
    <property type="entry name" value="Vaccinia Virus protein VP39"/>
    <property type="match status" value="1"/>
</dbReference>
<name>A0A1H1NSA7_9ACTN</name>
<evidence type="ECO:0000313" key="2">
    <source>
        <dbReference type="EMBL" id="SDS01874.1"/>
    </source>
</evidence>
<reference evidence="3" key="1">
    <citation type="submission" date="2016-10" db="EMBL/GenBank/DDBJ databases">
        <authorList>
            <person name="Varghese N."/>
            <person name="Submissions S."/>
        </authorList>
    </citation>
    <scope>NUCLEOTIDE SEQUENCE [LARGE SCALE GENOMIC DNA]</scope>
    <source>
        <strain evidence="3">DSM 22127</strain>
    </source>
</reference>
<dbReference type="Proteomes" id="UP000198859">
    <property type="component" value="Chromosome I"/>
</dbReference>
<proteinExistence type="predicted"/>
<dbReference type="SUPFAM" id="SSF53335">
    <property type="entry name" value="S-adenosyl-L-methionine-dependent methyltransferases"/>
    <property type="match status" value="1"/>
</dbReference>
<dbReference type="GO" id="GO:0032259">
    <property type="term" value="P:methylation"/>
    <property type="evidence" value="ECO:0007669"/>
    <property type="project" value="UniProtKB-KW"/>
</dbReference>
<keyword evidence="2" id="KW-0808">Transferase</keyword>
<feature type="domain" description="Methyltransferase" evidence="1">
    <location>
        <begin position="43"/>
        <end position="100"/>
    </location>
</feature>
<accession>A0A1H1NSA7</accession>
<evidence type="ECO:0000313" key="3">
    <source>
        <dbReference type="Proteomes" id="UP000198859"/>
    </source>
</evidence>
<dbReference type="Pfam" id="PF13649">
    <property type="entry name" value="Methyltransf_25"/>
    <property type="match status" value="1"/>
</dbReference>
<dbReference type="CDD" id="cd02440">
    <property type="entry name" value="AdoMet_MTases"/>
    <property type="match status" value="1"/>
</dbReference>
<keyword evidence="2" id="KW-0489">Methyltransferase</keyword>
<sequence>MSTRAAAPLPALWEDLTFLSPLSEQRADAQAAWLAEGLGPGTVLDVGCGWGELLLRVLERAPSARAVGVDVEPLRVQEAGRRAAARGLGGRARFVTGDASGEVRDRLPPVVDALVVSGSSQVWGPPVEEGRPLDYGAALAAVRAHVRRGARVLYADAIWSRPPTPAAVAPLSGRDDEFVTLHELVELAVGHGFAVVAFGESSLEEWDAFESGFGAGVARWLDRHGAAHPEAGAVAARAADQRAAYLQGYRGVLGYAHLQLLAV</sequence>
<dbReference type="GO" id="GO:0008168">
    <property type="term" value="F:methyltransferase activity"/>
    <property type="evidence" value="ECO:0007669"/>
    <property type="project" value="UniProtKB-KW"/>
</dbReference>
<organism evidence="2 3">
    <name type="scientific">Nocardioides scoriae</name>
    <dbReference type="NCBI Taxonomy" id="642780"/>
    <lineage>
        <taxon>Bacteria</taxon>
        <taxon>Bacillati</taxon>
        <taxon>Actinomycetota</taxon>
        <taxon>Actinomycetes</taxon>
        <taxon>Propionibacteriales</taxon>
        <taxon>Nocardioidaceae</taxon>
        <taxon>Nocardioides</taxon>
    </lineage>
</organism>
<evidence type="ECO:0000259" key="1">
    <source>
        <dbReference type="Pfam" id="PF13649"/>
    </source>
</evidence>
<dbReference type="InterPro" id="IPR041698">
    <property type="entry name" value="Methyltransf_25"/>
</dbReference>
<protein>
    <submittedName>
        <fullName evidence="2">Methyltransferase domain-containing protein</fullName>
    </submittedName>
</protein>
<gene>
    <name evidence="2" type="ORF">SAMN04488570_0952</name>
</gene>
<dbReference type="AlphaFoldDB" id="A0A1H1NSA7"/>
<dbReference type="OrthoDB" id="3286690at2"/>
<dbReference type="InterPro" id="IPR029063">
    <property type="entry name" value="SAM-dependent_MTases_sf"/>
</dbReference>
<dbReference type="EMBL" id="LT629757">
    <property type="protein sequence ID" value="SDS01874.1"/>
    <property type="molecule type" value="Genomic_DNA"/>
</dbReference>
<dbReference type="RefSeq" id="WP_091726671.1">
    <property type="nucleotide sequence ID" value="NZ_LT629757.1"/>
</dbReference>